<accession>A0A915PWQ4</accession>
<protein>
    <submittedName>
        <fullName evidence="3">Secreted protein</fullName>
    </submittedName>
</protein>
<proteinExistence type="predicted"/>
<evidence type="ECO:0000313" key="2">
    <source>
        <dbReference type="Proteomes" id="UP000887581"/>
    </source>
</evidence>
<evidence type="ECO:0000256" key="1">
    <source>
        <dbReference type="SAM" id="Phobius"/>
    </source>
</evidence>
<reference evidence="3" key="1">
    <citation type="submission" date="2022-11" db="UniProtKB">
        <authorList>
            <consortium name="WormBaseParasite"/>
        </authorList>
    </citation>
    <scope>IDENTIFICATION</scope>
</reference>
<evidence type="ECO:0000313" key="3">
    <source>
        <dbReference type="WBParaSite" id="sdigi.contig506.g8731.t1"/>
    </source>
</evidence>
<keyword evidence="2" id="KW-1185">Reference proteome</keyword>
<keyword evidence="1" id="KW-1133">Transmembrane helix</keyword>
<dbReference type="AlphaFoldDB" id="A0A915PWQ4"/>
<organism evidence="2 3">
    <name type="scientific">Setaria digitata</name>
    <dbReference type="NCBI Taxonomy" id="48799"/>
    <lineage>
        <taxon>Eukaryota</taxon>
        <taxon>Metazoa</taxon>
        <taxon>Ecdysozoa</taxon>
        <taxon>Nematoda</taxon>
        <taxon>Chromadorea</taxon>
        <taxon>Rhabditida</taxon>
        <taxon>Spirurina</taxon>
        <taxon>Spiruromorpha</taxon>
        <taxon>Filarioidea</taxon>
        <taxon>Setariidae</taxon>
        <taxon>Setaria</taxon>
    </lineage>
</organism>
<name>A0A915PWQ4_9BILA</name>
<feature type="transmembrane region" description="Helical" evidence="1">
    <location>
        <begin position="12"/>
        <end position="30"/>
    </location>
</feature>
<sequence length="79" mass="9052">MSKSKLQTVGLYLFPWLLSIVIDCSTATVLNRFYRFDDDGGADNKGVLRWFIAKPSFTISKKHMNERVVNSLLRNAWIG</sequence>
<keyword evidence="1" id="KW-0472">Membrane</keyword>
<keyword evidence="1" id="KW-0812">Transmembrane</keyword>
<dbReference type="Proteomes" id="UP000887581">
    <property type="component" value="Unplaced"/>
</dbReference>
<dbReference type="WBParaSite" id="sdigi.contig506.g8731.t1">
    <property type="protein sequence ID" value="sdigi.contig506.g8731.t1"/>
    <property type="gene ID" value="sdigi.contig506.g8731"/>
</dbReference>